<dbReference type="GO" id="GO:0007160">
    <property type="term" value="P:cell-matrix adhesion"/>
    <property type="evidence" value="ECO:0007669"/>
    <property type="project" value="TreeGrafter"/>
</dbReference>
<protein>
    <submittedName>
        <fullName evidence="23">Integrin alpha-IIb isoform X1</fullName>
    </submittedName>
</protein>
<feature type="transmembrane region" description="Helical" evidence="16">
    <location>
        <begin position="2541"/>
        <end position="2559"/>
    </location>
</feature>
<dbReference type="FunFam" id="1.20.5.930:FF:000001">
    <property type="entry name" value="Integrin subunit alpha V"/>
    <property type="match status" value="1"/>
</dbReference>
<dbReference type="GO" id="GO:0009897">
    <property type="term" value="C:external side of plasma membrane"/>
    <property type="evidence" value="ECO:0007669"/>
    <property type="project" value="TreeGrafter"/>
</dbReference>
<keyword evidence="3 16" id="KW-0812">Transmembrane</keyword>
<evidence type="ECO:0000313" key="24">
    <source>
        <dbReference type="Proteomes" id="UP001295444"/>
    </source>
</evidence>
<feature type="transmembrane region" description="Helical" evidence="16">
    <location>
        <begin position="2579"/>
        <end position="2603"/>
    </location>
</feature>
<feature type="domain" description="Integrin alpha first immunoglubulin-like" evidence="18">
    <location>
        <begin position="470"/>
        <end position="620"/>
    </location>
</feature>
<evidence type="ECO:0000313" key="23">
    <source>
        <dbReference type="EMBL" id="CAH2302654.1"/>
    </source>
</evidence>
<feature type="region of interest" description="Disordered" evidence="17">
    <location>
        <begin position="2984"/>
        <end position="3081"/>
    </location>
</feature>
<accession>A0AAD1SL71</accession>
<evidence type="ECO:0000256" key="12">
    <source>
        <dbReference type="ARBA" id="ARBA00023157"/>
    </source>
</evidence>
<gene>
    <name evidence="23" type="ORF">PECUL_23A041593</name>
</gene>
<dbReference type="InterPro" id="IPR028994">
    <property type="entry name" value="Integrin_alpha_N"/>
</dbReference>
<feature type="transmembrane region" description="Helical" evidence="16">
    <location>
        <begin position="2259"/>
        <end position="2280"/>
    </location>
</feature>
<feature type="repeat" description="FG-GAP" evidence="15">
    <location>
        <begin position="424"/>
        <end position="485"/>
    </location>
</feature>
<evidence type="ECO:0000256" key="17">
    <source>
        <dbReference type="SAM" id="MobiDB-lite"/>
    </source>
</evidence>
<comment type="similarity">
    <text evidence="2 16">Belongs to the integrin alpha chain family.</text>
</comment>
<reference evidence="23" key="1">
    <citation type="submission" date="2022-03" db="EMBL/GenBank/DDBJ databases">
        <authorList>
            <person name="Alioto T."/>
            <person name="Alioto T."/>
            <person name="Gomez Garrido J."/>
        </authorList>
    </citation>
    <scope>NUCLEOTIDE SEQUENCE</scope>
</reference>
<dbReference type="Gene3D" id="2.130.10.130">
    <property type="entry name" value="Integrin alpha, N-terminal"/>
    <property type="match status" value="3"/>
</dbReference>
<keyword evidence="6" id="KW-0677">Repeat</keyword>
<evidence type="ECO:0000256" key="8">
    <source>
        <dbReference type="ARBA" id="ARBA00022889"/>
    </source>
</evidence>
<dbReference type="Gene3D" id="2.60.40.1530">
    <property type="entry name" value="ntegrin, alpha v. Chain A, domain 4"/>
    <property type="match status" value="2"/>
</dbReference>
<dbReference type="InterPro" id="IPR049175">
    <property type="entry name" value="FAM171_C"/>
</dbReference>
<feature type="domain" description="Integrin alpha second immunoglobulin-like" evidence="21">
    <location>
        <begin position="621"/>
        <end position="764"/>
    </location>
</feature>
<dbReference type="GO" id="GO:0008305">
    <property type="term" value="C:integrin complex"/>
    <property type="evidence" value="ECO:0007669"/>
    <property type="project" value="InterPro"/>
</dbReference>
<feature type="chain" id="PRO_5041776584" evidence="16">
    <location>
        <begin position="19"/>
        <end position="3081"/>
    </location>
</feature>
<dbReference type="PRINTS" id="PR01185">
    <property type="entry name" value="INTEGRINA"/>
</dbReference>
<keyword evidence="5 16" id="KW-0732">Signal</keyword>
<evidence type="ECO:0000256" key="1">
    <source>
        <dbReference type="ARBA" id="ARBA00004479"/>
    </source>
</evidence>
<feature type="transmembrane region" description="Helical" evidence="16">
    <location>
        <begin position="1204"/>
        <end position="1224"/>
    </location>
</feature>
<evidence type="ECO:0000259" key="21">
    <source>
        <dbReference type="Pfam" id="PF20805"/>
    </source>
</evidence>
<feature type="repeat" description="FG-GAP" evidence="15">
    <location>
        <begin position="1691"/>
        <end position="1752"/>
    </location>
</feature>
<feature type="repeat" description="FG-GAP" evidence="15">
    <location>
        <begin position="1564"/>
        <end position="1628"/>
    </location>
</feature>
<keyword evidence="7" id="KW-0106">Calcium</keyword>
<keyword evidence="13 16" id="KW-0675">Receptor</keyword>
<evidence type="ECO:0000259" key="22">
    <source>
        <dbReference type="Pfam" id="PF20806"/>
    </source>
</evidence>
<dbReference type="Proteomes" id="UP001295444">
    <property type="component" value="Chromosome 06"/>
</dbReference>
<dbReference type="Pfam" id="PF10577">
    <property type="entry name" value="FAM171A1-2-B_N"/>
    <property type="match status" value="1"/>
</dbReference>
<dbReference type="EMBL" id="OW240917">
    <property type="protein sequence ID" value="CAH2302654.1"/>
    <property type="molecule type" value="Genomic_DNA"/>
</dbReference>
<feature type="transmembrane region" description="Helical" evidence="16">
    <location>
        <begin position="1008"/>
        <end position="1030"/>
    </location>
</feature>
<evidence type="ECO:0000256" key="16">
    <source>
        <dbReference type="RuleBase" id="RU003762"/>
    </source>
</evidence>
<feature type="signal peptide" evidence="16">
    <location>
        <begin position="1"/>
        <end position="18"/>
    </location>
</feature>
<keyword evidence="9 16" id="KW-1133">Transmembrane helix</keyword>
<dbReference type="InterPro" id="IPR013519">
    <property type="entry name" value="Int_alpha_beta-p"/>
</dbReference>
<evidence type="ECO:0000256" key="14">
    <source>
        <dbReference type="ARBA" id="ARBA00023180"/>
    </source>
</evidence>
<dbReference type="InterPro" id="IPR048530">
    <property type="entry name" value="FAM171_N"/>
</dbReference>
<dbReference type="Pfam" id="PF20771">
    <property type="entry name" value="FAM171A1-2-B_C"/>
    <property type="match status" value="1"/>
</dbReference>
<dbReference type="InterPro" id="IPR000413">
    <property type="entry name" value="Integrin_alpha"/>
</dbReference>
<feature type="repeat" description="FG-GAP" evidence="15">
    <location>
        <begin position="1076"/>
        <end position="1142"/>
    </location>
</feature>
<evidence type="ECO:0000259" key="19">
    <source>
        <dbReference type="Pfam" id="PF10577"/>
    </source>
</evidence>
<feature type="repeat" description="FG-GAP" evidence="15">
    <location>
        <begin position="1630"/>
        <end position="1688"/>
    </location>
</feature>
<feature type="domain" description="Integrin alpha third immunoglobulin-like" evidence="22">
    <location>
        <begin position="2028"/>
        <end position="2230"/>
    </location>
</feature>
<keyword evidence="24" id="KW-1185">Reference proteome</keyword>
<dbReference type="Pfam" id="PF20806">
    <property type="entry name" value="Integrin_A_Ig_3"/>
    <property type="match status" value="2"/>
</dbReference>
<evidence type="ECO:0000256" key="2">
    <source>
        <dbReference type="ARBA" id="ARBA00008054"/>
    </source>
</evidence>
<keyword evidence="12" id="KW-1015">Disulfide bond</keyword>
<dbReference type="GO" id="GO:0001525">
    <property type="term" value="P:angiogenesis"/>
    <property type="evidence" value="ECO:0007669"/>
    <property type="project" value="TreeGrafter"/>
</dbReference>
<dbReference type="Gene3D" id="2.60.40.1510">
    <property type="entry name" value="ntegrin, alpha v. Chain A, domain 3"/>
    <property type="match status" value="2"/>
</dbReference>
<dbReference type="PROSITE" id="PS51470">
    <property type="entry name" value="FG_GAP"/>
    <property type="match status" value="8"/>
</dbReference>
<dbReference type="InterPro" id="IPR032695">
    <property type="entry name" value="Integrin_dom_sf"/>
</dbReference>
<feature type="domain" description="Integrin alpha second immunoglobulin-like" evidence="21">
    <location>
        <begin position="1886"/>
        <end position="2010"/>
    </location>
</feature>
<dbReference type="Gene3D" id="2.60.40.1460">
    <property type="entry name" value="Integrin domains. Chain A, domain 2"/>
    <property type="match status" value="2"/>
</dbReference>
<feature type="domain" description="Integrin alpha first immunoglubulin-like" evidence="18">
    <location>
        <begin position="1738"/>
        <end position="1882"/>
    </location>
</feature>
<evidence type="ECO:0000256" key="9">
    <source>
        <dbReference type="ARBA" id="ARBA00022989"/>
    </source>
</evidence>
<dbReference type="InterPro" id="IPR013649">
    <property type="entry name" value="Integrin_alpha_Ig-like_1"/>
</dbReference>
<feature type="compositionally biased region" description="Polar residues" evidence="17">
    <location>
        <begin position="2759"/>
        <end position="2773"/>
    </location>
</feature>
<evidence type="ECO:0000256" key="11">
    <source>
        <dbReference type="ARBA" id="ARBA00023136"/>
    </source>
</evidence>
<dbReference type="Pfam" id="PF08441">
    <property type="entry name" value="Integrin_A_Ig_1"/>
    <property type="match status" value="2"/>
</dbReference>
<evidence type="ECO:0000259" key="18">
    <source>
        <dbReference type="Pfam" id="PF08441"/>
    </source>
</evidence>
<evidence type="ECO:0000256" key="7">
    <source>
        <dbReference type="ARBA" id="ARBA00022837"/>
    </source>
</evidence>
<feature type="repeat" description="FG-GAP" evidence="15">
    <location>
        <begin position="363"/>
        <end position="421"/>
    </location>
</feature>
<dbReference type="GO" id="GO:0046872">
    <property type="term" value="F:metal ion binding"/>
    <property type="evidence" value="ECO:0007669"/>
    <property type="project" value="UniProtKB-KW"/>
</dbReference>
<organism evidence="23 24">
    <name type="scientific">Pelobates cultripes</name>
    <name type="common">Western spadefoot toad</name>
    <dbReference type="NCBI Taxonomy" id="61616"/>
    <lineage>
        <taxon>Eukaryota</taxon>
        <taxon>Metazoa</taxon>
        <taxon>Chordata</taxon>
        <taxon>Craniata</taxon>
        <taxon>Vertebrata</taxon>
        <taxon>Euteleostomi</taxon>
        <taxon>Amphibia</taxon>
        <taxon>Batrachia</taxon>
        <taxon>Anura</taxon>
        <taxon>Pelobatoidea</taxon>
        <taxon>Pelobatidae</taxon>
        <taxon>Pelobates</taxon>
    </lineage>
</organism>
<feature type="region of interest" description="Disordered" evidence="17">
    <location>
        <begin position="2668"/>
        <end position="2773"/>
    </location>
</feature>
<sequence length="3081" mass="344670">MEISIFVVLLLLVLTTQALNLDEWKPRIFRGPSGSYFGFSLDFYQAAEKGMNLAVGAPKMQTLQPHIIRGGGVFMCPWDSKTRNCTMIEFDQTGDSINKYGDITVGVFKSDQFFGATVRTWKDSIVACAPLQHWNVSRHSDKSGLTPTGACYLSSNLQNFLEFAPCREMTTVVHGKTSNKRFCEIGFSAEIHKDGTLLAGGPGGYGFSGLYTTMNLSIIPNLQPSQYLLRNDFNQQTYPYSGMASNAYKGFSVAFGEFDGNNKPVPIPHSPFPVPFPFHFHFRFPIPFPFHFHSGEPGWGMGGDQIAAYYGHTVAVTDINKDGKDDVLIGAPLYQESRSAGKLQEVGRVYVYLQKKSSKLAFEVKILSGSRVYEQFGASIAPLGDLDQDGFQDIAVGAPFGGKSGGGCVYIYRGEDSGLTSKPSQVLESPLTPPSRFGFSLRGGTDIDDNGYPDLLVGAFEADAVYVYRSRPVVVVQTTLHFSPDALNPEDKFCNTKTGSVSCFILHVCVKVSGHNLPKTLNFLADLQLDRQKNLFSRRTLFLDTSNPTKNVTIPLQSNLGTVCKNFTVYLRGESEFRDKLSPIIVSVNLSLPNEYSADALQPVLHGTTFLQNQTHILLDCGEDNICIPNLHLYASWPPEALVIGTDNLVNVQFTASNSWEGAYEAELLVRLPAGAHYAQVFQVLDPGECEEKVVCTPKKDNETELVVCELGNPMKDTTTIHAELQLAFSNLENYGSNITFPMQIKSRNSQNSSSSIVWVQLDVIVKASLELRGSSYPPEIILPLPKWEFNEEVEKKRPQDYGEEVKHVYELHNTGPGTVHAHLVVQIPESYEGDFFLYPLDIEVDDKITCFNQSKLNPLELDFSVVTEAPKNYSMIGDQRLYKRDTDTKDTEYSIEEEEEIITLTEDGKKKIRTIHLNCSGVTCWEVQCLIDNLEQGQRATLTLHSILWIPSFMKRPQQPFTLLSQGSFQVTGVPYIVQPTTLLANDTTAQTSVLWISPDGQKEVPLWWVIVGVLAGLLILALFVFVMWKLGFFRRMRPPTDDQDELTNNQPSKEIMELNILLLFLLFITTRGENLDEKNPQIFSGPRGSYFGFSMDFYQTAERGMNIVVGAPQMKTLHPYGIRGGGGVFLCPCNSETRNCTMIEFNQTGFLLWLLEVTKRYPKYYFNEWHLKAFPDNEQCGCDDDDLLGRELTERLRILLKLLRYGALTAFLFFLVLCQMYVSNYTICNTKLLKSNSAMPLHPWFHLPWFHLTMVAHCSGTHDEFSDMPCQLSRFHIFYFKKKKNVLEFLFIYISVIIKTIRVTVSLDSVQRYTRRCAIYGGLLSPTLFLAANDTACMKTRRFHFYLDLTLYRKCFGMLCESHGGRIEHSHCPLFTEDDDLYLGSDVFCFTFQVCIAHIPVVLNCMITIEINLIMNYWRRQIPTHMKYRNGGGYHSPIPVIEWFCKIVFALAVLNLYRVAQIWEADAKLKLKDAKLAVAQKNRVSNNIYHGSRRQGYTETGQGATEACLYPFKDTYGFSVGLGEFYDNNKAEYFARFTSGDWVTGLQKYGYVTQIYEAEFWPFFFFFRDQIAAYFGHSVAVVDVNNDGKDDVLVGAPLYQERLKGGNLQEVGRVYVYLQKRTNTLSFSDYFLSGSQVYGQFGSSIAPLGDLDLDGFPDVAVGAPFGGKSGGGCVYIYRGKDSGLSSKPSQVIESPLDTPSRFGFSLRGGTDIDGNGYPDLVVGAFEAEKVYVYRSRPVGLLRSFLLRPTILDPHKKLCFKNNIPVSCFTLQVCAVVTGHNLPKKLNLSTEINLDSQNIFSSRTLFLDSSQPKKIVFILLQSNSLIACTNFTAYLQDESEFKDKFSPIVVSVNFSLIGDSTADILQPVLYGKTFLQTQSHILMICNGRDTCTPDLHLNASWSTKPLVFGSNDLVHVNFSIFGIGAYEAKLHVTLPFGAHYIRVLNEREEKIVCAPEKENKTEVVVCELGNSWRNYIEINADMQINFIELERFEEKITFPMQIKSQINANFKGPTVWVQLTFIRIASLELRGSLHPAKVFFPLPSWKSNEELKNRKPKDYGENVIHIYELHNVGTQPLKVQLVIQIPESYQGDFILYPLHLEKDSNMVCKKHSKLNPLELDLTVVTEAPMRRDDHRIYKRESVKMDMEDSCEVEEHENNTLMGQRPKHTINLDCDVIPCWNINCSIRNLATGQRATVSLHSILWISSLMKRFEQPFALLSQASFKAYGVRPMTSLSNYTTTELEVLWVSGNQQKEIPSWGIIVGVLAGLLTQSFFIFALWKLGFFQRIQPPKAISHRQPRRHKVHIKVQVYENGDLSPLPMAVVEIFGNQSGLASGVTDQDGIVVLGISYRIGTWVLVTASKRGYVTNSVPWRVDRLPLYASVSLYLVPERPATLILYEDIVQILLGSPGVRSQPWVQFQRKAARLPRSSTYNQLSSSLTTASNLHQMRGFPAFIGTEPDSGNGGNTTWVELVPVAAVSVHLFTGNGSEVYLSGPVQLSLPLQPDSGLTTSSSVPAWRFEPKTGLWIRSGMGMVRREGQQLYWTYVSPKLGYWAAAIPATGRGMLSLMGGVDIAGYHTIFLLSILGALALLVLILLCLLIYYCRRRCLKPRQQHHKLQLSGIAEPKRDQATSTSHLNLISTSHLDSSSTADSDLRTPVLRSAYSSREDFCKSGGRSSLQHSTDTLPLRPGPRDEYPLKSARSGDLLDSEDLKRNYGAGGKGQHRRRGRGGVRDPPPSPPPLPPPFKHVIGDSKPPDYLMTQSADPLSRPTSLTQPGQLIFCGSIDHMKEGGYRHAMPTLVIPAHYVRLSSEDNPPGQGDEQSESESGSTQTSHAHHFAPQDHVQRQQLLQQGHAYQQGGAAGAQDQDGKGWGGSVTIPVVFNESTMAQLNGELQALTEKKLLELGVKPHPRAWFVSLDGRSNAQVRHSYIDLQAGDKTRSNDASLDSGVDVNEIKVKPGQDERIGRSQMQPSSLTYSKLVFAEEGEQSLSESRTGGGCSPEDSSLTPLLDEGSETCPVMSRRGRSRGDSSRSSTSELRRDSMTSPDEDLNDQSEGQFPQETSERERGCLLNPKPGVGDRKD</sequence>
<evidence type="ECO:0000256" key="3">
    <source>
        <dbReference type="ARBA" id="ARBA00022692"/>
    </source>
</evidence>
<feature type="repeat" description="FG-GAP" evidence="15">
    <location>
        <begin position="293"/>
        <end position="361"/>
    </location>
</feature>
<dbReference type="GO" id="GO:0033627">
    <property type="term" value="P:cell adhesion mediated by integrin"/>
    <property type="evidence" value="ECO:0007669"/>
    <property type="project" value="TreeGrafter"/>
</dbReference>
<dbReference type="PROSITE" id="PS00242">
    <property type="entry name" value="INTEGRIN_ALPHA"/>
    <property type="match status" value="2"/>
</dbReference>
<keyword evidence="10 16" id="KW-0401">Integrin</keyword>
<evidence type="ECO:0000256" key="15">
    <source>
        <dbReference type="PROSITE-ProRule" id="PRU00803"/>
    </source>
</evidence>
<keyword evidence="8 16" id="KW-0130">Cell adhesion</keyword>
<keyword evidence="11 16" id="KW-0472">Membrane</keyword>
<dbReference type="GO" id="GO:0007229">
    <property type="term" value="P:integrin-mediated signaling pathway"/>
    <property type="evidence" value="ECO:0007669"/>
    <property type="project" value="UniProtKB-KW"/>
</dbReference>
<dbReference type="SMART" id="SM00191">
    <property type="entry name" value="Int_alpha"/>
    <property type="match status" value="8"/>
</dbReference>
<evidence type="ECO:0000259" key="20">
    <source>
        <dbReference type="Pfam" id="PF20771"/>
    </source>
</evidence>
<feature type="domain" description="FAM171 N-terminal" evidence="19">
    <location>
        <begin position="2304"/>
        <end position="2559"/>
    </location>
</feature>
<dbReference type="FunFam" id="2.60.40.1460:FF:000001">
    <property type="entry name" value="Integrin, alpha V"/>
    <property type="match status" value="1"/>
</dbReference>
<keyword evidence="4" id="KW-0479">Metal-binding</keyword>
<dbReference type="InterPro" id="IPR018184">
    <property type="entry name" value="Integrin_alpha_C_CS"/>
</dbReference>
<name>A0AAD1SL71_PELCU</name>
<dbReference type="Gene3D" id="1.20.5.930">
    <property type="entry name" value="Bicelle-embedded integrin alpha(iib) transmembrane segment"/>
    <property type="match status" value="2"/>
</dbReference>
<feature type="domain" description="Integrin alpha third immunoglobulin-like" evidence="22">
    <location>
        <begin position="770"/>
        <end position="997"/>
    </location>
</feature>
<feature type="compositionally biased region" description="Low complexity" evidence="17">
    <location>
        <begin position="2816"/>
        <end position="2832"/>
    </location>
</feature>
<dbReference type="InterPro" id="IPR048285">
    <property type="entry name" value="Integrin_alpha_Ig-like_2"/>
</dbReference>
<evidence type="ECO:0000256" key="5">
    <source>
        <dbReference type="ARBA" id="ARBA00022729"/>
    </source>
</evidence>
<dbReference type="Pfam" id="PF20805">
    <property type="entry name" value="Integrin_A_Ig_2"/>
    <property type="match status" value="2"/>
</dbReference>
<comment type="caution">
    <text evidence="16">Lacks conserved residue(s) required for the propagation of feature annotation.</text>
</comment>
<dbReference type="InterPro" id="IPR013517">
    <property type="entry name" value="FG-GAP"/>
</dbReference>
<dbReference type="SUPFAM" id="SSF69318">
    <property type="entry name" value="Integrin alpha N-terminal domain"/>
    <property type="match status" value="3"/>
</dbReference>
<dbReference type="GO" id="GO:0005178">
    <property type="term" value="F:integrin binding"/>
    <property type="evidence" value="ECO:0007669"/>
    <property type="project" value="TreeGrafter"/>
</dbReference>
<dbReference type="InterPro" id="IPR048286">
    <property type="entry name" value="Integrin_alpha_Ig-like_3"/>
</dbReference>
<feature type="compositionally biased region" description="Polar residues" evidence="17">
    <location>
        <begin position="2674"/>
        <end position="2684"/>
    </location>
</feature>
<evidence type="ECO:0000256" key="10">
    <source>
        <dbReference type="ARBA" id="ARBA00023037"/>
    </source>
</evidence>
<dbReference type="GO" id="GO:0098609">
    <property type="term" value="P:cell-cell adhesion"/>
    <property type="evidence" value="ECO:0007669"/>
    <property type="project" value="TreeGrafter"/>
</dbReference>
<feature type="domain" description="FAM171 C-terminal" evidence="20">
    <location>
        <begin position="2642"/>
        <end position="3056"/>
    </location>
</feature>
<evidence type="ECO:0000256" key="6">
    <source>
        <dbReference type="ARBA" id="ARBA00022737"/>
    </source>
</evidence>
<evidence type="ECO:0000256" key="13">
    <source>
        <dbReference type="ARBA" id="ARBA00023170"/>
    </source>
</evidence>
<comment type="subcellular location">
    <subcellularLocation>
        <location evidence="1 16">Membrane</location>
        <topology evidence="1 16">Single-pass type I membrane protein</topology>
    </subcellularLocation>
</comment>
<feature type="compositionally biased region" description="Pro residues" evidence="17">
    <location>
        <begin position="2733"/>
        <end position="2745"/>
    </location>
</feature>
<feature type="region of interest" description="Disordered" evidence="17">
    <location>
        <begin position="2808"/>
        <end position="2838"/>
    </location>
</feature>
<dbReference type="PANTHER" id="PTHR23220">
    <property type="entry name" value="INTEGRIN ALPHA"/>
    <property type="match status" value="1"/>
</dbReference>
<keyword evidence="14" id="KW-0325">Glycoprotein</keyword>
<dbReference type="PANTHER" id="PTHR23220:SF73">
    <property type="entry name" value="INTEGRIN ALPHA-IIB"/>
    <property type="match status" value="1"/>
</dbReference>
<feature type="repeat" description="FG-GAP" evidence="15">
    <location>
        <begin position="23"/>
        <end position="85"/>
    </location>
</feature>
<dbReference type="SUPFAM" id="SSF69179">
    <property type="entry name" value="Integrin domains"/>
    <property type="match status" value="6"/>
</dbReference>
<dbReference type="Pfam" id="PF01839">
    <property type="entry name" value="FG-GAP"/>
    <property type="match status" value="5"/>
</dbReference>
<evidence type="ECO:0000256" key="4">
    <source>
        <dbReference type="ARBA" id="ARBA00022723"/>
    </source>
</evidence>
<proteinExistence type="inferred from homology"/>